<dbReference type="NCBIfam" id="TIGR01851">
    <property type="entry name" value="argC_other"/>
    <property type="match status" value="1"/>
</dbReference>
<dbReference type="EMBL" id="UINC01012957">
    <property type="protein sequence ID" value="SVA56274.1"/>
    <property type="molecule type" value="Genomic_DNA"/>
</dbReference>
<dbReference type="InterPro" id="IPR050085">
    <property type="entry name" value="AGPR"/>
</dbReference>
<dbReference type="GO" id="GO:0003942">
    <property type="term" value="F:N-acetyl-gamma-glutamyl-phosphate reductase activity"/>
    <property type="evidence" value="ECO:0007669"/>
    <property type="project" value="InterPro"/>
</dbReference>
<reference evidence="7" key="1">
    <citation type="submission" date="2018-05" db="EMBL/GenBank/DDBJ databases">
        <authorList>
            <person name="Lanie J.A."/>
            <person name="Ng W.-L."/>
            <person name="Kazmierczak K.M."/>
            <person name="Andrzejewski T.M."/>
            <person name="Davidsen T.M."/>
            <person name="Wayne K.J."/>
            <person name="Tettelin H."/>
            <person name="Glass J.I."/>
            <person name="Rusch D."/>
            <person name="Podicherti R."/>
            <person name="Tsui H.-C.T."/>
            <person name="Winkler M.E."/>
        </authorList>
    </citation>
    <scope>NUCLEOTIDE SEQUENCE</scope>
</reference>
<dbReference type="SUPFAM" id="SSF51735">
    <property type="entry name" value="NAD(P)-binding Rossmann-fold domains"/>
    <property type="match status" value="1"/>
</dbReference>
<keyword evidence="3" id="KW-0028">Amino-acid biosynthesis</keyword>
<dbReference type="PANTHER" id="PTHR32338:SF10">
    <property type="entry name" value="N-ACETYL-GAMMA-GLUTAMYL-PHOSPHATE REDUCTASE, CHLOROPLASTIC-RELATED"/>
    <property type="match status" value="1"/>
</dbReference>
<dbReference type="InterPro" id="IPR058924">
    <property type="entry name" value="AGPR_dimerisation_dom"/>
</dbReference>
<dbReference type="GO" id="GO:0005737">
    <property type="term" value="C:cytoplasm"/>
    <property type="evidence" value="ECO:0007669"/>
    <property type="project" value="InterPro"/>
</dbReference>
<sequence>VLIDGHAGTTGLRIRSWLTERDDLELLTLDDASRKSTTARRQAIAESDVSLLCLPDDAAAEAAGWAKESGSRVIDASSNHRIADGWVYGLPELEPEQRAAIRGAQYVTNPGCYPSAFILLLRPLLDANLLAPDAPVSCHALSGYSGGGRSLIERWESNKGLKQHVYEAPYAAERVHKHVHEMQRYTGLLHAPQFLPAVGAFSNGMRVQVPIHAAIMAPGVTGRTIWDALSDRYRSEAFVHVEPFTGFEPLDEWARDPTGMNGTNNMSLHVVPNPAGHVLLVGLLDNLGKGASGVAIQSLNLMLGLGEGAGLPHGKRA</sequence>
<evidence type="ECO:0000256" key="4">
    <source>
        <dbReference type="ARBA" id="ARBA00022857"/>
    </source>
</evidence>
<dbReference type="SUPFAM" id="SSF55347">
    <property type="entry name" value="Glyceraldehyde-3-phosphate dehydrogenase-like, C-terminal domain"/>
    <property type="match status" value="1"/>
</dbReference>
<protein>
    <recommendedName>
        <fullName evidence="6">Semialdehyde dehydrogenase NAD-binding domain-containing protein</fullName>
    </recommendedName>
</protein>
<dbReference type="AlphaFoldDB" id="A0A381WUU4"/>
<organism evidence="7">
    <name type="scientific">marine metagenome</name>
    <dbReference type="NCBI Taxonomy" id="408172"/>
    <lineage>
        <taxon>unclassified sequences</taxon>
        <taxon>metagenomes</taxon>
        <taxon>ecological metagenomes</taxon>
    </lineage>
</organism>
<dbReference type="Gene3D" id="3.30.360.10">
    <property type="entry name" value="Dihydrodipicolinate Reductase, domain 2"/>
    <property type="match status" value="1"/>
</dbReference>
<dbReference type="InterPro" id="IPR036291">
    <property type="entry name" value="NAD(P)-bd_dom_sf"/>
</dbReference>
<evidence type="ECO:0000256" key="1">
    <source>
        <dbReference type="ARBA" id="ARBA00022490"/>
    </source>
</evidence>
<keyword evidence="4" id="KW-0521">NADP</keyword>
<dbReference type="GO" id="GO:0006526">
    <property type="term" value="P:L-arginine biosynthetic process"/>
    <property type="evidence" value="ECO:0007669"/>
    <property type="project" value="UniProtKB-KW"/>
</dbReference>
<evidence type="ECO:0000256" key="2">
    <source>
        <dbReference type="ARBA" id="ARBA00022571"/>
    </source>
</evidence>
<dbReference type="InterPro" id="IPR010136">
    <property type="entry name" value="AGPR_type-2"/>
</dbReference>
<dbReference type="Gene3D" id="3.40.50.720">
    <property type="entry name" value="NAD(P)-binding Rossmann-like Domain"/>
    <property type="match status" value="1"/>
</dbReference>
<dbReference type="Pfam" id="PF22698">
    <property type="entry name" value="Semialdhyde_dhC_1"/>
    <property type="match status" value="1"/>
</dbReference>
<name>A0A381WUU4_9ZZZZ</name>
<evidence type="ECO:0000256" key="3">
    <source>
        <dbReference type="ARBA" id="ARBA00022605"/>
    </source>
</evidence>
<keyword evidence="1" id="KW-0963">Cytoplasm</keyword>
<evidence type="ECO:0000256" key="5">
    <source>
        <dbReference type="ARBA" id="ARBA00023002"/>
    </source>
</evidence>
<dbReference type="GO" id="GO:0051287">
    <property type="term" value="F:NAD binding"/>
    <property type="evidence" value="ECO:0007669"/>
    <property type="project" value="InterPro"/>
</dbReference>
<accession>A0A381WUU4</accession>
<keyword evidence="5" id="KW-0560">Oxidoreductase</keyword>
<dbReference type="SMART" id="SM00859">
    <property type="entry name" value="Semialdhyde_dh"/>
    <property type="match status" value="1"/>
</dbReference>
<dbReference type="CDD" id="cd23935">
    <property type="entry name" value="AGPR_2_C"/>
    <property type="match status" value="1"/>
</dbReference>
<evidence type="ECO:0000259" key="6">
    <source>
        <dbReference type="SMART" id="SM00859"/>
    </source>
</evidence>
<keyword evidence="2" id="KW-0055">Arginine biosynthesis</keyword>
<dbReference type="Pfam" id="PF01118">
    <property type="entry name" value="Semialdhyde_dh"/>
    <property type="match status" value="1"/>
</dbReference>
<feature type="domain" description="Semialdehyde dehydrogenase NAD-binding" evidence="6">
    <location>
        <begin position="1"/>
        <end position="101"/>
    </location>
</feature>
<proteinExistence type="predicted"/>
<evidence type="ECO:0000313" key="7">
    <source>
        <dbReference type="EMBL" id="SVA56274.1"/>
    </source>
</evidence>
<dbReference type="InterPro" id="IPR000534">
    <property type="entry name" value="Semialdehyde_DH_NAD-bd"/>
</dbReference>
<feature type="non-terminal residue" evidence="7">
    <location>
        <position position="1"/>
    </location>
</feature>
<gene>
    <name evidence="7" type="ORF">METZ01_LOCUS109128</name>
</gene>
<dbReference type="PANTHER" id="PTHR32338">
    <property type="entry name" value="N-ACETYL-GAMMA-GLUTAMYL-PHOSPHATE REDUCTASE, CHLOROPLASTIC-RELATED-RELATED"/>
    <property type="match status" value="1"/>
</dbReference>